<dbReference type="Proteomes" id="UP000198518">
    <property type="component" value="Unassembled WGS sequence"/>
</dbReference>
<evidence type="ECO:0000256" key="1">
    <source>
        <dbReference type="SAM" id="MobiDB-lite"/>
    </source>
</evidence>
<evidence type="ECO:0000313" key="2">
    <source>
        <dbReference type="EMBL" id="SEW03207.1"/>
    </source>
</evidence>
<dbReference type="PANTHER" id="PTHR35610">
    <property type="entry name" value="3-ISOPROPYLMALATE DEHYDRATASE-RELATED"/>
    <property type="match status" value="1"/>
</dbReference>
<feature type="region of interest" description="Disordered" evidence="1">
    <location>
        <begin position="217"/>
        <end position="248"/>
    </location>
</feature>
<gene>
    <name evidence="2" type="ORF">SAMN04487945_1036</name>
</gene>
<dbReference type="InterPro" id="IPR038389">
    <property type="entry name" value="PSMG2_sf"/>
</dbReference>
<name>A0A1I0NNX6_9EURY</name>
<accession>A0A1I0NNX6</accession>
<organism evidence="2 3">
    <name type="scientific">Halobacterium jilantaiense</name>
    <dbReference type="NCBI Taxonomy" id="355548"/>
    <lineage>
        <taxon>Archaea</taxon>
        <taxon>Methanobacteriati</taxon>
        <taxon>Methanobacteriota</taxon>
        <taxon>Stenosarchaea group</taxon>
        <taxon>Halobacteria</taxon>
        <taxon>Halobacteriales</taxon>
        <taxon>Halobacteriaceae</taxon>
        <taxon>Halobacterium</taxon>
    </lineage>
</organism>
<dbReference type="Pfam" id="PF09754">
    <property type="entry name" value="PAC2"/>
    <property type="match status" value="1"/>
</dbReference>
<feature type="compositionally biased region" description="Basic and acidic residues" evidence="1">
    <location>
        <begin position="217"/>
        <end position="227"/>
    </location>
</feature>
<evidence type="ECO:0000313" key="3">
    <source>
        <dbReference type="Proteomes" id="UP000198518"/>
    </source>
</evidence>
<keyword evidence="3" id="KW-1185">Reference proteome</keyword>
<dbReference type="STRING" id="355548.SAMN04487945_1036"/>
<dbReference type="AlphaFoldDB" id="A0A1I0NNX6"/>
<dbReference type="OrthoDB" id="35908at2157"/>
<dbReference type="SUPFAM" id="SSF159659">
    <property type="entry name" value="Cgl1923-like"/>
    <property type="match status" value="1"/>
</dbReference>
<dbReference type="PANTHER" id="PTHR35610:SF8">
    <property type="entry name" value="3-ISOPROPYLMALATE DEHYDRATASE"/>
    <property type="match status" value="1"/>
</dbReference>
<protein>
    <recommendedName>
        <fullName evidence="4">Proteasome assembly chaperone (PAC2) family protein</fullName>
    </recommendedName>
</protein>
<reference evidence="2 3" key="1">
    <citation type="submission" date="2016-10" db="EMBL/GenBank/DDBJ databases">
        <authorList>
            <person name="de Groot N.N."/>
        </authorList>
    </citation>
    <scope>NUCLEOTIDE SEQUENCE [LARGE SCALE GENOMIC DNA]</scope>
    <source>
        <strain evidence="2 3">CGMCC 1.5337</strain>
    </source>
</reference>
<evidence type="ECO:0008006" key="4">
    <source>
        <dbReference type="Google" id="ProtNLM"/>
    </source>
</evidence>
<proteinExistence type="predicted"/>
<dbReference type="RefSeq" id="WP_089668291.1">
    <property type="nucleotide sequence ID" value="NZ_FOJA01000001.1"/>
</dbReference>
<dbReference type="InterPro" id="IPR019151">
    <property type="entry name" value="Proteasome_assmbl_chaperone_2"/>
</dbReference>
<dbReference type="EMBL" id="FOJA01000001">
    <property type="protein sequence ID" value="SEW03207.1"/>
    <property type="molecule type" value="Genomic_DNA"/>
</dbReference>
<sequence length="248" mass="26533">MASVNRRADFDLDSPTLVEGLPGVGLVGKIATDHVVESFDMDLVASVDCDGIPNVAVYDDDSHDVVPPVRIHADESRNLLALQSDVPVARSGSSDFADCLTTWFDSNDVTPLYLSGLPDENHEMGELPAVFGIGSGSGTTILTDHDIDTPPERGVVGGPTGALVNRAAERGLDAVSLVVESDPQFPDPAAARRLIDTAIAPITGVDIPTDDLVDRAEEIRDQKEKLAQRMQEASEEESTQAKPMRMFQ</sequence>
<dbReference type="Gene3D" id="3.40.50.10900">
    <property type="entry name" value="PAC-like subunit"/>
    <property type="match status" value="1"/>
</dbReference>